<dbReference type="InterPro" id="IPR007324">
    <property type="entry name" value="Sugar-bd_dom_put"/>
</dbReference>
<protein>
    <submittedName>
        <fullName evidence="6">DNA-binding transcriptional regulator LsrR, DeoR family</fullName>
    </submittedName>
</protein>
<dbReference type="GO" id="GO:0030246">
    <property type="term" value="F:carbohydrate binding"/>
    <property type="evidence" value="ECO:0007669"/>
    <property type="project" value="InterPro"/>
</dbReference>
<dbReference type="InterPro" id="IPR036388">
    <property type="entry name" value="WH-like_DNA-bd_sf"/>
</dbReference>
<keyword evidence="4" id="KW-0804">Transcription</keyword>
<dbReference type="Proteomes" id="UP000185151">
    <property type="component" value="Unassembled WGS sequence"/>
</dbReference>
<dbReference type="Pfam" id="PF04198">
    <property type="entry name" value="Sugar-bind"/>
    <property type="match status" value="1"/>
</dbReference>
<dbReference type="OrthoDB" id="8339232at2"/>
<feature type="domain" description="Sugar-binding" evidence="5">
    <location>
        <begin position="55"/>
        <end position="308"/>
    </location>
</feature>
<evidence type="ECO:0000313" key="7">
    <source>
        <dbReference type="Proteomes" id="UP000185151"/>
    </source>
</evidence>
<dbReference type="InterPro" id="IPR037171">
    <property type="entry name" value="NagB/RpiA_transferase-like"/>
</dbReference>
<gene>
    <name evidence="6" type="ORF">SAMN05444165_4951</name>
</gene>
<keyword evidence="2" id="KW-0805">Transcription regulation</keyword>
<dbReference type="InterPro" id="IPR051054">
    <property type="entry name" value="SorC_transcr_regulators"/>
</dbReference>
<keyword evidence="7" id="KW-1185">Reference proteome</keyword>
<sequence length="328" mass="35917">MTTDELTRLATLYYVDGLTQEDLSKQFSLSRAKIGRLLKRAQEEGIVEIRVRHHPRDTRDLERELIDRFGIEKAIVSVNHKDQDKQRELLAGLVASHLDRILTNDMIVAVGIGRNINAISEHAISSTQRSPTFVCAIGGFYRGGEVMNADHISRRLAARFGGGSETLYAPALVGDPDVREALLHNDAVKPTLDKARRAHIALVGVGDINEDSIMVRNGWFSPDEIAELRKCGAVGDLMGYHFIDIAGRPVVTPVRDRVIGLGMDDLKRIPNVIAVASENTKTTAVLGALRAGVITTLATTEAIAQSIVSLEDATRNPHSPQQPEVLTR</sequence>
<dbReference type="PANTHER" id="PTHR34294:SF12">
    <property type="entry name" value="SUGAR-BINDING TRANSCRIPTIONAL REGULATOR"/>
    <property type="match status" value="1"/>
</dbReference>
<evidence type="ECO:0000313" key="6">
    <source>
        <dbReference type="EMBL" id="SIO60656.1"/>
    </source>
</evidence>
<evidence type="ECO:0000256" key="1">
    <source>
        <dbReference type="ARBA" id="ARBA00010466"/>
    </source>
</evidence>
<organism evidence="6 7">
    <name type="scientific">Paraburkholderia phenazinium</name>
    <dbReference type="NCBI Taxonomy" id="60549"/>
    <lineage>
        <taxon>Bacteria</taxon>
        <taxon>Pseudomonadati</taxon>
        <taxon>Pseudomonadota</taxon>
        <taxon>Betaproteobacteria</taxon>
        <taxon>Burkholderiales</taxon>
        <taxon>Burkholderiaceae</taxon>
        <taxon>Paraburkholderia</taxon>
    </lineage>
</organism>
<dbReference type="Gene3D" id="3.40.50.1360">
    <property type="match status" value="1"/>
</dbReference>
<evidence type="ECO:0000256" key="4">
    <source>
        <dbReference type="ARBA" id="ARBA00023163"/>
    </source>
</evidence>
<dbReference type="SUPFAM" id="SSF100950">
    <property type="entry name" value="NagB/RpiA/CoA transferase-like"/>
    <property type="match status" value="1"/>
</dbReference>
<dbReference type="AlphaFoldDB" id="A0A1N6KW87"/>
<dbReference type="GO" id="GO:0003677">
    <property type="term" value="F:DNA binding"/>
    <property type="evidence" value="ECO:0007669"/>
    <property type="project" value="UniProtKB-KW"/>
</dbReference>
<evidence type="ECO:0000259" key="5">
    <source>
        <dbReference type="Pfam" id="PF04198"/>
    </source>
</evidence>
<dbReference type="EMBL" id="FSRU01000002">
    <property type="protein sequence ID" value="SIO60656.1"/>
    <property type="molecule type" value="Genomic_DNA"/>
</dbReference>
<dbReference type="RefSeq" id="WP_074300015.1">
    <property type="nucleotide sequence ID" value="NZ_FSRU01000002.1"/>
</dbReference>
<dbReference type="Gene3D" id="1.10.10.10">
    <property type="entry name" value="Winged helix-like DNA-binding domain superfamily/Winged helix DNA-binding domain"/>
    <property type="match status" value="1"/>
</dbReference>
<keyword evidence="3 6" id="KW-0238">DNA-binding</keyword>
<name>A0A1N6KW87_9BURK</name>
<comment type="similarity">
    <text evidence="1">Belongs to the SorC transcriptional regulatory family.</text>
</comment>
<reference evidence="6 7" key="1">
    <citation type="submission" date="2016-11" db="EMBL/GenBank/DDBJ databases">
        <authorList>
            <person name="Jaros S."/>
            <person name="Januszkiewicz K."/>
            <person name="Wedrychowicz H."/>
        </authorList>
    </citation>
    <scope>NUCLEOTIDE SEQUENCE [LARGE SCALE GENOMIC DNA]</scope>
    <source>
        <strain evidence="6 7">GAS95</strain>
    </source>
</reference>
<accession>A0A1N6KW87</accession>
<evidence type="ECO:0000256" key="3">
    <source>
        <dbReference type="ARBA" id="ARBA00023125"/>
    </source>
</evidence>
<proteinExistence type="inferred from homology"/>
<evidence type="ECO:0000256" key="2">
    <source>
        <dbReference type="ARBA" id="ARBA00023015"/>
    </source>
</evidence>
<dbReference type="PANTHER" id="PTHR34294">
    <property type="entry name" value="TRANSCRIPTIONAL REGULATOR-RELATED"/>
    <property type="match status" value="1"/>
</dbReference>